<dbReference type="GO" id="GO:0043139">
    <property type="term" value="F:5'-3' DNA helicase activity"/>
    <property type="evidence" value="ECO:0007669"/>
    <property type="project" value="UniProtKB-EC"/>
</dbReference>
<dbReference type="Pfam" id="PF06733">
    <property type="entry name" value="DEAD_2"/>
    <property type="match status" value="1"/>
</dbReference>
<dbReference type="RefSeq" id="WP_161407003.1">
    <property type="nucleotide sequence ID" value="NZ_WTUZ01000015.1"/>
</dbReference>
<keyword evidence="6 15" id="KW-0347">Helicase</keyword>
<reference evidence="15 16" key="1">
    <citation type="submission" date="2019-12" db="EMBL/GenBank/DDBJ databases">
        <title>Paenibacillus sp. nov. sp. isolated from soil.</title>
        <authorList>
            <person name="Kim J."/>
            <person name="Jeong S.E."/>
            <person name="Jung H.S."/>
            <person name="Jeon C.O."/>
        </authorList>
    </citation>
    <scope>NUCLEOTIDE SEQUENCE [LARGE SCALE GENOMIC DNA]</scope>
    <source>
        <strain evidence="15 16">5J-6</strain>
    </source>
</reference>
<dbReference type="GO" id="GO:0046872">
    <property type="term" value="F:metal ion binding"/>
    <property type="evidence" value="ECO:0007669"/>
    <property type="project" value="UniProtKB-KW"/>
</dbReference>
<proteinExistence type="inferred from homology"/>
<keyword evidence="9" id="KW-0411">Iron-sulfur</keyword>
<evidence type="ECO:0000256" key="1">
    <source>
        <dbReference type="ARBA" id="ARBA00022485"/>
    </source>
</evidence>
<dbReference type="InterPro" id="IPR042493">
    <property type="entry name" value="XPD_DNA_FeS"/>
</dbReference>
<keyword evidence="3" id="KW-0547">Nucleotide-binding</keyword>
<dbReference type="SMART" id="SM00488">
    <property type="entry name" value="DEXDc2"/>
    <property type="match status" value="1"/>
</dbReference>
<evidence type="ECO:0000313" key="16">
    <source>
        <dbReference type="Proteomes" id="UP000481087"/>
    </source>
</evidence>
<dbReference type="Gene3D" id="3.40.50.300">
    <property type="entry name" value="P-loop containing nucleotide triphosphate hydrolases"/>
    <property type="match status" value="2"/>
</dbReference>
<protein>
    <submittedName>
        <fullName evidence="15">ATP-dependent DNA helicase</fullName>
    </submittedName>
</protein>
<evidence type="ECO:0000256" key="13">
    <source>
        <dbReference type="ARBA" id="ARBA00038058"/>
    </source>
</evidence>
<dbReference type="PANTHER" id="PTHR11472:SF34">
    <property type="entry name" value="REGULATOR OF TELOMERE ELONGATION HELICASE 1"/>
    <property type="match status" value="1"/>
</dbReference>
<dbReference type="GO" id="GO:0006281">
    <property type="term" value="P:DNA repair"/>
    <property type="evidence" value="ECO:0007669"/>
    <property type="project" value="UniProtKB-KW"/>
</dbReference>
<keyword evidence="4" id="KW-0227">DNA damage</keyword>
<evidence type="ECO:0000256" key="2">
    <source>
        <dbReference type="ARBA" id="ARBA00022723"/>
    </source>
</evidence>
<dbReference type="Gene3D" id="1.10.275.40">
    <property type="match status" value="1"/>
</dbReference>
<dbReference type="InterPro" id="IPR006555">
    <property type="entry name" value="ATP-dep_Helicase_C"/>
</dbReference>
<comment type="caution">
    <text evidence="15">The sequence shown here is derived from an EMBL/GenBank/DDBJ whole genome shotgun (WGS) entry which is preliminary data.</text>
</comment>
<evidence type="ECO:0000256" key="9">
    <source>
        <dbReference type="ARBA" id="ARBA00023014"/>
    </source>
</evidence>
<gene>
    <name evidence="15" type="ORF">GQF01_12045</name>
</gene>
<dbReference type="Proteomes" id="UP000481087">
    <property type="component" value="Unassembled WGS sequence"/>
</dbReference>
<evidence type="ECO:0000256" key="7">
    <source>
        <dbReference type="ARBA" id="ARBA00022840"/>
    </source>
</evidence>
<dbReference type="InterPro" id="IPR045028">
    <property type="entry name" value="DinG/Rad3-like"/>
</dbReference>
<dbReference type="SMART" id="SM00491">
    <property type="entry name" value="HELICc2"/>
    <property type="match status" value="1"/>
</dbReference>
<keyword evidence="12" id="KW-0413">Isomerase</keyword>
<dbReference type="AlphaFoldDB" id="A0A6L8UXM7"/>
<dbReference type="InterPro" id="IPR006554">
    <property type="entry name" value="Helicase-like_DEXD_c2"/>
</dbReference>
<keyword evidence="11" id="KW-0234">DNA repair</keyword>
<keyword evidence="2" id="KW-0479">Metal-binding</keyword>
<dbReference type="Gene3D" id="3.90.320.10">
    <property type="match status" value="1"/>
</dbReference>
<dbReference type="GO" id="GO:0051539">
    <property type="term" value="F:4 iron, 4 sulfur cluster binding"/>
    <property type="evidence" value="ECO:0007669"/>
    <property type="project" value="UniProtKB-KW"/>
</dbReference>
<evidence type="ECO:0000256" key="11">
    <source>
        <dbReference type="ARBA" id="ARBA00023204"/>
    </source>
</evidence>
<keyword evidence="5" id="KW-0378">Hydrolase</keyword>
<keyword evidence="7" id="KW-0067">ATP-binding</keyword>
<evidence type="ECO:0000256" key="12">
    <source>
        <dbReference type="ARBA" id="ARBA00023235"/>
    </source>
</evidence>
<dbReference type="GO" id="GO:0016818">
    <property type="term" value="F:hydrolase activity, acting on acid anhydrides, in phosphorus-containing anhydrides"/>
    <property type="evidence" value="ECO:0007669"/>
    <property type="project" value="InterPro"/>
</dbReference>
<keyword evidence="16" id="KW-1185">Reference proteome</keyword>
<keyword evidence="8" id="KW-0408">Iron</keyword>
<dbReference type="Pfam" id="PF13307">
    <property type="entry name" value="Helicase_C_2"/>
    <property type="match status" value="1"/>
</dbReference>
<name>A0A6L8UXM7_9BACL</name>
<dbReference type="EMBL" id="WTUZ01000015">
    <property type="protein sequence ID" value="MZQ82835.1"/>
    <property type="molecule type" value="Genomic_DNA"/>
</dbReference>
<evidence type="ECO:0000256" key="6">
    <source>
        <dbReference type="ARBA" id="ARBA00022806"/>
    </source>
</evidence>
<dbReference type="GO" id="GO:0003677">
    <property type="term" value="F:DNA binding"/>
    <property type="evidence" value="ECO:0007669"/>
    <property type="project" value="UniProtKB-KW"/>
</dbReference>
<sequence length="772" mass="87727">MAETINISVRSLVEYVFRRGSIESGFRTSAALVEGTKAHQKLQKQYGELDQHEVYVSAEIACRELLFVIDGRCDGLLQDAEGGLVTVDEIKSTSSDISEIEEDSYPVHWAQAMCYAYMVAKDRELHHMRVQLTYMQVETEDTRRFVREASFSELEQFVQDVVERYYPYAHAIYEHEQRRNRSIKELGFPFPAYREGQRKLAGAVYKTISEGRKLFAKAPTGIGKTMSTLFPSVKAIGEGLLQRIFYLTAKTITRTAAEEAYGLLQAQGLKLHAVTITAKEKVCLKDEVRCTKEHCEFADGYYDRINDAVLDLLESETIMTRAVIESYARKHRVCPFEFSLDVAYAADAVICDYNYIFDPRVNLKRLFEEQRRHTTLLVDEAHNLIDRAREMYSSTLQKSGFLALQREFKGVRADLHDAAKAINQYFITLRKRIGDRPMLVEPELPEALLALLDGFLASAEKELAASGGSPASALLLETYFEAHNFVRIAKLYDERYMTLFTSDRNEVSVKLFCLDPSHLLRQMGKGYRSHVFFSATLSPLSFFMDTLGAGEEDYSVSVPSPFAKEQLEVFVQPLSTRYQDRERSREAIARSIHHMVTSRSGNHLVFFPSYAYMSSVYEAFTDLVGEQGEDSSQLHVLVQTVQMPEEEREQFLAEFQAGRDGTLVGFAVMGGIFSEGIDLVGERLTGVAVVGVGLPQLGPERNLIKAYLEDTGKNGYEYAYVFPGMNKVQQAGGRLIRSETDRGVLLLIDDRYLQPLYQRLLPEEWRDYTVLR</sequence>
<evidence type="ECO:0000256" key="4">
    <source>
        <dbReference type="ARBA" id="ARBA00022763"/>
    </source>
</evidence>
<dbReference type="SUPFAM" id="SSF52540">
    <property type="entry name" value="P-loop containing nucleoside triphosphate hydrolases"/>
    <property type="match status" value="2"/>
</dbReference>
<evidence type="ECO:0000256" key="8">
    <source>
        <dbReference type="ARBA" id="ARBA00023004"/>
    </source>
</evidence>
<dbReference type="InterPro" id="IPR011604">
    <property type="entry name" value="PDDEXK-like_dom_sf"/>
</dbReference>
<evidence type="ECO:0000256" key="10">
    <source>
        <dbReference type="ARBA" id="ARBA00023125"/>
    </source>
</evidence>
<dbReference type="Gene3D" id="1.10.30.20">
    <property type="entry name" value="Bacterial XPD DNA helicase, FeS cluster domain"/>
    <property type="match status" value="1"/>
</dbReference>
<evidence type="ECO:0000313" key="15">
    <source>
        <dbReference type="EMBL" id="MZQ82835.1"/>
    </source>
</evidence>
<feature type="domain" description="Helicase ATP-binding" evidence="14">
    <location>
        <begin position="183"/>
        <end position="439"/>
    </location>
</feature>
<keyword evidence="10" id="KW-0238">DNA-binding</keyword>
<dbReference type="PANTHER" id="PTHR11472">
    <property type="entry name" value="DNA REPAIR DEAD HELICASE RAD3/XP-D SUBFAMILY MEMBER"/>
    <property type="match status" value="1"/>
</dbReference>
<keyword evidence="1" id="KW-0004">4Fe-4S</keyword>
<comment type="similarity">
    <text evidence="13">Belongs to the helicase family. DinG subfamily.</text>
</comment>
<evidence type="ECO:0000256" key="3">
    <source>
        <dbReference type="ARBA" id="ARBA00022741"/>
    </source>
</evidence>
<accession>A0A6L8UXM7</accession>
<dbReference type="InterPro" id="IPR010614">
    <property type="entry name" value="RAD3-like_helicase_DEAD"/>
</dbReference>
<evidence type="ECO:0000259" key="14">
    <source>
        <dbReference type="PROSITE" id="PS51193"/>
    </source>
</evidence>
<dbReference type="PROSITE" id="PS51193">
    <property type="entry name" value="HELICASE_ATP_BIND_2"/>
    <property type="match status" value="1"/>
</dbReference>
<dbReference type="InterPro" id="IPR027417">
    <property type="entry name" value="P-loop_NTPase"/>
</dbReference>
<evidence type="ECO:0000256" key="5">
    <source>
        <dbReference type="ARBA" id="ARBA00022801"/>
    </source>
</evidence>
<dbReference type="InterPro" id="IPR014013">
    <property type="entry name" value="Helic_SF1/SF2_ATP-bd_DinG/Rad3"/>
</dbReference>
<dbReference type="GO" id="GO:0005524">
    <property type="term" value="F:ATP binding"/>
    <property type="evidence" value="ECO:0007669"/>
    <property type="project" value="UniProtKB-KW"/>
</dbReference>
<organism evidence="15 16">
    <name type="scientific">Paenibacillus silvestris</name>
    <dbReference type="NCBI Taxonomy" id="2606219"/>
    <lineage>
        <taxon>Bacteria</taxon>
        <taxon>Bacillati</taxon>
        <taxon>Bacillota</taxon>
        <taxon>Bacilli</taxon>
        <taxon>Bacillales</taxon>
        <taxon>Paenibacillaceae</taxon>
        <taxon>Paenibacillus</taxon>
    </lineage>
</organism>